<dbReference type="AlphaFoldDB" id="A0A0F9URJ4"/>
<reference evidence="1" key="1">
    <citation type="journal article" date="2015" name="Nature">
        <title>Complex archaea that bridge the gap between prokaryotes and eukaryotes.</title>
        <authorList>
            <person name="Spang A."/>
            <person name="Saw J.H."/>
            <person name="Jorgensen S.L."/>
            <person name="Zaremba-Niedzwiedzka K."/>
            <person name="Martijn J."/>
            <person name="Lind A.E."/>
            <person name="van Eijk R."/>
            <person name="Schleper C."/>
            <person name="Guy L."/>
            <person name="Ettema T.J."/>
        </authorList>
    </citation>
    <scope>NUCLEOTIDE SEQUENCE</scope>
</reference>
<comment type="caution">
    <text evidence="1">The sequence shown here is derived from an EMBL/GenBank/DDBJ whole genome shotgun (WGS) entry which is preliminary data.</text>
</comment>
<name>A0A0F9URJ4_9ZZZZ</name>
<accession>A0A0F9URJ4</accession>
<evidence type="ECO:0000313" key="1">
    <source>
        <dbReference type="EMBL" id="KKN56253.1"/>
    </source>
</evidence>
<organism evidence="1">
    <name type="scientific">marine sediment metagenome</name>
    <dbReference type="NCBI Taxonomy" id="412755"/>
    <lineage>
        <taxon>unclassified sequences</taxon>
        <taxon>metagenomes</taxon>
        <taxon>ecological metagenomes</taxon>
    </lineage>
</organism>
<sequence>MKKIERLRREALESCNFRGHRMKSFSRKYRHWWDSECKDCGMGVYIVDDPPPNGIAISGEAVALPCGLQGEE</sequence>
<dbReference type="EMBL" id="LAZR01000851">
    <property type="protein sequence ID" value="KKN56253.1"/>
    <property type="molecule type" value="Genomic_DNA"/>
</dbReference>
<proteinExistence type="predicted"/>
<gene>
    <name evidence="1" type="ORF">LCGC14_0573980</name>
</gene>
<protein>
    <submittedName>
        <fullName evidence="1">Uncharacterized protein</fullName>
    </submittedName>
</protein>